<dbReference type="PANTHER" id="PTHR19871">
    <property type="entry name" value="BETA TRANSDUCIN-RELATED PROTEIN"/>
    <property type="match status" value="1"/>
</dbReference>
<accession>A0ABT0KU20</accession>
<dbReference type="SUPFAM" id="SSF48452">
    <property type="entry name" value="TPR-like"/>
    <property type="match status" value="1"/>
</dbReference>
<sequence>MHHLRTFRLFVSSTFADFKVERQILQERVFPRIDEHCKKKGFQFHPIDLRWGINAEAQANQKTLELCLNEVRSCKQYPYPNFIILNGNRYGWIPLPDAIDKIEFDKIISFIAQTHDKKQIEALKYLEYWYVEDKNHLSNKLDNHAYILRRRDNTAYNDILTGQLFSKDFISLNDEKQESNIHWTLHESILRNALQYAIGHLFTRGEVTENQRNKYFVSATESEVLEGVFQYVKLAKNQQDLIDSTKDNNSSNLDCGYVYAFNRNINKIEGISHSESQSEVTSSSFVDENIDDSTSFNQRLKQAIPPVNWLSSTIDFAEINSADLSNKHYLLEFEHFMVKKLTEAVNQHINDVKNIDSLSQERDRQARFKSTFTDSFVGRTAELAKIATYIEGSSEQPLIINGTAGQGKTALIAKAASEAEKCSSYITCYKFIGVSSTSSHTRRMLESLIQDLALNNCLQVPEQYETENDNFYSQIQTLLKQISIPTIIFIDGLDKLHNENFLQWLPIQLPKTLKVVISLMTTNRITHYSALLSSKIDDNNHINLTAFYVEEALSCLKLWLKTIQRTLSKEQSEYVIKVFAKSDGSPLYLRFIFEEVRHWQSNHWQLNLPNNLFTAIDWFRENLTSKHYHNHNVVKYIIGLIISSKSGLTEKEIIDLLSDNSFLLDEIEGFNSLEVIIEGVSARRFPTSVWLRIFEQIRPFLHEYESNGHLLLTLSNEAITETLKQKVYDGDKLAIHSALIKYFTSNQTERSYVELPWNLFKINNNEGLADFLSSIDNYLAFVKSNQQEDIIVYLNYLAKDDVFFIKIVEKYKQLNEVIPDVYNLITTLLLNSNKSNILQSFLSYGEQLFNDNPEMLSGIYQKYAIGLTGYQRMPYMEKSLEQALKVKEINPSKLAKIYNSIGISARGSVFFKLAESSFQKSLREYNKDNTAGINKFYSLDVLINLANLYIDWDDDYYHDLAKQYSIYSLEQVELLSISPHFLVTIYNNLAVTFKRLCLLKESENCYIKSINCHKEHSLNNKFSFPSTFFNLSMLYIKTTQLNLASICIVETLKSLNSSYQILTSPVKQGRIIDLSNQVRDLIDNVGDERFEANDILTIYTELLNLVSKFPHNEEDVANISYNIGVHYTQIKELGMSLKYFNLAYDASRTYFGEYHPSTIENLKAIYMIRDSLATTGSI</sequence>
<evidence type="ECO:0000259" key="2">
    <source>
        <dbReference type="Pfam" id="PF13271"/>
    </source>
</evidence>
<dbReference type="InterPro" id="IPR025139">
    <property type="entry name" value="DUF4062"/>
</dbReference>
<proteinExistence type="predicted"/>
<dbReference type="EMBL" id="JAKIKU010000009">
    <property type="protein sequence ID" value="MCL1046850.1"/>
    <property type="molecule type" value="Genomic_DNA"/>
</dbReference>
<dbReference type="PANTHER" id="PTHR19871:SF14">
    <property type="entry name" value="DUF4062 DOMAIN-CONTAINING PROTEIN"/>
    <property type="match status" value="1"/>
</dbReference>
<dbReference type="RefSeq" id="WP_248956397.1">
    <property type="nucleotide sequence ID" value="NZ_JAKIKU010000009.1"/>
</dbReference>
<dbReference type="Pfam" id="PF24883">
    <property type="entry name" value="NPHP3_N"/>
    <property type="match status" value="1"/>
</dbReference>
<comment type="caution">
    <text evidence="4">The sequence shown here is derived from an EMBL/GenBank/DDBJ whole genome shotgun (WGS) entry which is preliminary data.</text>
</comment>
<dbReference type="SMART" id="SM00028">
    <property type="entry name" value="TPR"/>
    <property type="match status" value="3"/>
</dbReference>
<dbReference type="InterPro" id="IPR011990">
    <property type="entry name" value="TPR-like_helical_dom_sf"/>
</dbReference>
<evidence type="ECO:0000256" key="1">
    <source>
        <dbReference type="ARBA" id="ARBA00022737"/>
    </source>
</evidence>
<dbReference type="Gene3D" id="1.25.40.10">
    <property type="entry name" value="Tetratricopeptide repeat domain"/>
    <property type="match status" value="1"/>
</dbReference>
<organism evidence="4 5">
    <name type="scientific">Shewanella electrodiphila</name>
    <dbReference type="NCBI Taxonomy" id="934143"/>
    <lineage>
        <taxon>Bacteria</taxon>
        <taxon>Pseudomonadati</taxon>
        <taxon>Pseudomonadota</taxon>
        <taxon>Gammaproteobacteria</taxon>
        <taxon>Alteromonadales</taxon>
        <taxon>Shewanellaceae</taxon>
        <taxon>Shewanella</taxon>
    </lineage>
</organism>
<dbReference type="InterPro" id="IPR056884">
    <property type="entry name" value="NPHP3-like_N"/>
</dbReference>
<name>A0ABT0KU20_9GAMM</name>
<keyword evidence="1" id="KW-0677">Repeat</keyword>
<dbReference type="InterPro" id="IPR052752">
    <property type="entry name" value="NACHT-WD_repeat"/>
</dbReference>
<protein>
    <submittedName>
        <fullName evidence="4">DUF4062 domain-containing protein</fullName>
    </submittedName>
</protein>
<dbReference type="Proteomes" id="UP001202134">
    <property type="component" value="Unassembled WGS sequence"/>
</dbReference>
<gene>
    <name evidence="4" type="ORF">L2737_16190</name>
</gene>
<feature type="domain" description="DUF4062" evidence="2">
    <location>
        <begin position="8"/>
        <end position="95"/>
    </location>
</feature>
<dbReference type="SUPFAM" id="SSF52540">
    <property type="entry name" value="P-loop containing nucleoside triphosphate hydrolases"/>
    <property type="match status" value="1"/>
</dbReference>
<reference evidence="4 5" key="1">
    <citation type="submission" date="2022-01" db="EMBL/GenBank/DDBJ databases">
        <title>Whole genome-based taxonomy of the Shewanellaceae.</title>
        <authorList>
            <person name="Martin-Rodriguez A.J."/>
        </authorList>
    </citation>
    <scope>NUCLEOTIDE SEQUENCE [LARGE SCALE GENOMIC DNA]</scope>
    <source>
        <strain evidence="4 5">DSM 24955</strain>
    </source>
</reference>
<dbReference type="InterPro" id="IPR027417">
    <property type="entry name" value="P-loop_NTPase"/>
</dbReference>
<dbReference type="Pfam" id="PF13271">
    <property type="entry name" value="DUF4062"/>
    <property type="match status" value="1"/>
</dbReference>
<evidence type="ECO:0000313" key="4">
    <source>
        <dbReference type="EMBL" id="MCL1046850.1"/>
    </source>
</evidence>
<feature type="domain" description="Nephrocystin 3-like N-terminal" evidence="3">
    <location>
        <begin position="391"/>
        <end position="518"/>
    </location>
</feature>
<dbReference type="InterPro" id="IPR019734">
    <property type="entry name" value="TPR_rpt"/>
</dbReference>
<evidence type="ECO:0000259" key="3">
    <source>
        <dbReference type="Pfam" id="PF24883"/>
    </source>
</evidence>
<keyword evidence="5" id="KW-1185">Reference proteome</keyword>
<dbReference type="Gene3D" id="3.40.50.300">
    <property type="entry name" value="P-loop containing nucleotide triphosphate hydrolases"/>
    <property type="match status" value="1"/>
</dbReference>
<evidence type="ECO:0000313" key="5">
    <source>
        <dbReference type="Proteomes" id="UP001202134"/>
    </source>
</evidence>